<accession>A0ABX0YJA4</accession>
<evidence type="ECO:0000256" key="1">
    <source>
        <dbReference type="SAM" id="Phobius"/>
    </source>
</evidence>
<sequence length="180" mass="20203">MYETVLELLRVAWAVGCLPVGGLFLVIMIFSGFNLPFFLGFTGGMDPALRWLFWVLVLYFVGGGWLFSRVDQYYAAKLKKLVAGYQTEGFCPQIEVFAKINDAYVGVDLRSKKLLAYPVGQKAHFFRLDEIQSWRILPVGKSNHRLELLTNDLAIPSFSLALKGSEVLSTEARLHTAFGS</sequence>
<dbReference type="Proteomes" id="UP000746535">
    <property type="component" value="Unassembled WGS sequence"/>
</dbReference>
<evidence type="ECO:0000313" key="2">
    <source>
        <dbReference type="EMBL" id="NJP03541.1"/>
    </source>
</evidence>
<reference evidence="2 3" key="1">
    <citation type="submission" date="2020-03" db="EMBL/GenBank/DDBJ databases">
        <authorList>
            <person name="Wang L."/>
            <person name="He N."/>
            <person name="Li Y."/>
            <person name="Fang Y."/>
            <person name="Zhang F."/>
        </authorList>
    </citation>
    <scope>NUCLEOTIDE SEQUENCE [LARGE SCALE GENOMIC DNA]</scope>
    <source>
        <strain evidence="3">hsmgli-8</strain>
    </source>
</reference>
<dbReference type="EMBL" id="JAAVJI010000023">
    <property type="protein sequence ID" value="NJP03541.1"/>
    <property type="molecule type" value="Genomic_DNA"/>
</dbReference>
<gene>
    <name evidence="2" type="ORF">HBH25_22165</name>
</gene>
<organism evidence="2 3">
    <name type="scientific">Pseudomonas quercus</name>
    <dbReference type="NCBI Taxonomy" id="2722792"/>
    <lineage>
        <taxon>Bacteria</taxon>
        <taxon>Pseudomonadati</taxon>
        <taxon>Pseudomonadota</taxon>
        <taxon>Gammaproteobacteria</taxon>
        <taxon>Pseudomonadales</taxon>
        <taxon>Pseudomonadaceae</taxon>
        <taxon>Pseudomonas</taxon>
    </lineage>
</organism>
<keyword evidence="1" id="KW-0812">Transmembrane</keyword>
<evidence type="ECO:0000313" key="3">
    <source>
        <dbReference type="Proteomes" id="UP000746535"/>
    </source>
</evidence>
<keyword evidence="1" id="KW-0472">Membrane</keyword>
<keyword evidence="3" id="KW-1185">Reference proteome</keyword>
<proteinExistence type="predicted"/>
<name>A0ABX0YJA4_9PSED</name>
<keyword evidence="1" id="KW-1133">Transmembrane helix</keyword>
<feature type="transmembrane region" description="Helical" evidence="1">
    <location>
        <begin position="51"/>
        <end position="70"/>
    </location>
</feature>
<comment type="caution">
    <text evidence="2">The sequence shown here is derived from an EMBL/GenBank/DDBJ whole genome shotgun (WGS) entry which is preliminary data.</text>
</comment>
<protein>
    <submittedName>
        <fullName evidence="2">Uncharacterized protein</fullName>
    </submittedName>
</protein>
<feature type="transmembrane region" description="Helical" evidence="1">
    <location>
        <begin position="12"/>
        <end position="39"/>
    </location>
</feature>